<feature type="region of interest" description="Disordered" evidence="1">
    <location>
        <begin position="87"/>
        <end position="110"/>
    </location>
</feature>
<dbReference type="Proteomes" id="UP000009168">
    <property type="component" value="Unassembled WGS sequence"/>
</dbReference>
<evidence type="ECO:0000256" key="1">
    <source>
        <dbReference type="SAM" id="MobiDB-lite"/>
    </source>
</evidence>
<proteinExistence type="predicted"/>
<accession>Q23E67</accession>
<gene>
    <name evidence="2" type="ORF">TTHERM_00720100</name>
</gene>
<evidence type="ECO:0000313" key="2">
    <source>
        <dbReference type="EMBL" id="EAR94886.2"/>
    </source>
</evidence>
<organism evidence="2 3">
    <name type="scientific">Tetrahymena thermophila (strain SB210)</name>
    <dbReference type="NCBI Taxonomy" id="312017"/>
    <lineage>
        <taxon>Eukaryota</taxon>
        <taxon>Sar</taxon>
        <taxon>Alveolata</taxon>
        <taxon>Ciliophora</taxon>
        <taxon>Intramacronucleata</taxon>
        <taxon>Oligohymenophorea</taxon>
        <taxon>Hymenostomatida</taxon>
        <taxon>Tetrahymenina</taxon>
        <taxon>Tetrahymenidae</taxon>
        <taxon>Tetrahymena</taxon>
    </lineage>
</organism>
<reference evidence="3" key="1">
    <citation type="journal article" date="2006" name="PLoS Biol.">
        <title>Macronuclear genome sequence of the ciliate Tetrahymena thermophila, a model eukaryote.</title>
        <authorList>
            <person name="Eisen J.A."/>
            <person name="Coyne R.S."/>
            <person name="Wu M."/>
            <person name="Wu D."/>
            <person name="Thiagarajan M."/>
            <person name="Wortman J.R."/>
            <person name="Badger J.H."/>
            <person name="Ren Q."/>
            <person name="Amedeo P."/>
            <person name="Jones K.M."/>
            <person name="Tallon L.J."/>
            <person name="Delcher A.L."/>
            <person name="Salzberg S.L."/>
            <person name="Silva J.C."/>
            <person name="Haas B.J."/>
            <person name="Majoros W.H."/>
            <person name="Farzad M."/>
            <person name="Carlton J.M."/>
            <person name="Smith R.K. Jr."/>
            <person name="Garg J."/>
            <person name="Pearlman R.E."/>
            <person name="Karrer K.M."/>
            <person name="Sun L."/>
            <person name="Manning G."/>
            <person name="Elde N.C."/>
            <person name="Turkewitz A.P."/>
            <person name="Asai D.J."/>
            <person name="Wilkes D.E."/>
            <person name="Wang Y."/>
            <person name="Cai H."/>
            <person name="Collins K."/>
            <person name="Stewart B.A."/>
            <person name="Lee S.R."/>
            <person name="Wilamowska K."/>
            <person name="Weinberg Z."/>
            <person name="Ruzzo W.L."/>
            <person name="Wloga D."/>
            <person name="Gaertig J."/>
            <person name="Frankel J."/>
            <person name="Tsao C.-C."/>
            <person name="Gorovsky M.A."/>
            <person name="Keeling P.J."/>
            <person name="Waller R.F."/>
            <person name="Patron N.J."/>
            <person name="Cherry J.M."/>
            <person name="Stover N.A."/>
            <person name="Krieger C.J."/>
            <person name="del Toro C."/>
            <person name="Ryder H.F."/>
            <person name="Williamson S.C."/>
            <person name="Barbeau R.A."/>
            <person name="Hamilton E.P."/>
            <person name="Orias E."/>
        </authorList>
    </citation>
    <scope>NUCLEOTIDE SEQUENCE [LARGE SCALE GENOMIC DNA]</scope>
    <source>
        <strain evidence="3">SB210</strain>
    </source>
</reference>
<sequence length="142" mass="16892">MKSCEQNEVEKQNIQQNISNNNDINYYQQKELIDQEIYRQQQELQEILFQQNNSILTSISKFKTEYQELQNDVNIRNKVKKLEQLLAKTEDSNHQQEQNQKRKFSGSEKENSQLNLQQIEQLTLISTTIVIAKINITNQNKF</sequence>
<name>Q23E67_TETTS</name>
<dbReference type="GeneID" id="7844255"/>
<protein>
    <submittedName>
        <fullName evidence="2">Regulator of chromosome condensation (RCC1) protein, putative</fullName>
    </submittedName>
</protein>
<evidence type="ECO:0000313" key="3">
    <source>
        <dbReference type="Proteomes" id="UP000009168"/>
    </source>
</evidence>
<dbReference type="KEGG" id="tet:TTHERM_00720100"/>
<dbReference type="AlphaFoldDB" id="Q23E67"/>
<dbReference type="EMBL" id="GG662649">
    <property type="protein sequence ID" value="EAR94886.2"/>
    <property type="molecule type" value="Genomic_DNA"/>
</dbReference>
<dbReference type="RefSeq" id="XP_001015131.2">
    <property type="nucleotide sequence ID" value="XM_001015131.2"/>
</dbReference>
<keyword evidence="3" id="KW-1185">Reference proteome</keyword>
<dbReference type="InParanoid" id="Q23E67"/>
<dbReference type="HOGENOM" id="CLU_1839209_0_0_1"/>